<dbReference type="EMBL" id="CP051774">
    <property type="protein sequence ID" value="QJE95505.1"/>
    <property type="molecule type" value="Genomic_DNA"/>
</dbReference>
<sequence>MKTGFFALLVLGSSSLAALAGAPTNTSVQVFKGTIKSQFQTLDGSEENKGTFSTFAYYIQSRSEGQERLLVVNQADKVFFVENSSVATFTLANGNKQMFSLRTNDLKEQVNGTGSLLGKVKPGTYNGVSIDFHTPVLTYEFHSYNSATFPYSARHDKATFKIDKPMMNLIYEDGSTNVADALTDVINFLASKGYVGLP</sequence>
<evidence type="ECO:0000256" key="1">
    <source>
        <dbReference type="SAM" id="SignalP"/>
    </source>
</evidence>
<dbReference type="KEGG" id="luo:HHL09_06815"/>
<accession>A0A858RFL5</accession>
<organism evidence="2 3">
    <name type="scientific">Luteolibacter luteus</name>
    <dbReference type="NCBI Taxonomy" id="2728835"/>
    <lineage>
        <taxon>Bacteria</taxon>
        <taxon>Pseudomonadati</taxon>
        <taxon>Verrucomicrobiota</taxon>
        <taxon>Verrucomicrobiia</taxon>
        <taxon>Verrucomicrobiales</taxon>
        <taxon>Verrucomicrobiaceae</taxon>
        <taxon>Luteolibacter</taxon>
    </lineage>
</organism>
<evidence type="ECO:0000313" key="2">
    <source>
        <dbReference type="EMBL" id="QJE95505.1"/>
    </source>
</evidence>
<dbReference type="RefSeq" id="WP_169453819.1">
    <property type="nucleotide sequence ID" value="NZ_CP051774.1"/>
</dbReference>
<dbReference type="AlphaFoldDB" id="A0A858RFL5"/>
<feature type="chain" id="PRO_5032888930" evidence="1">
    <location>
        <begin position="21"/>
        <end position="198"/>
    </location>
</feature>
<dbReference type="Proteomes" id="UP000501812">
    <property type="component" value="Chromosome"/>
</dbReference>
<name>A0A858RFL5_9BACT</name>
<protein>
    <submittedName>
        <fullName evidence="2">Uncharacterized protein</fullName>
    </submittedName>
</protein>
<proteinExistence type="predicted"/>
<feature type="signal peptide" evidence="1">
    <location>
        <begin position="1"/>
        <end position="20"/>
    </location>
</feature>
<keyword evidence="1" id="KW-0732">Signal</keyword>
<evidence type="ECO:0000313" key="3">
    <source>
        <dbReference type="Proteomes" id="UP000501812"/>
    </source>
</evidence>
<gene>
    <name evidence="2" type="ORF">HHL09_06815</name>
</gene>
<keyword evidence="3" id="KW-1185">Reference proteome</keyword>
<reference evidence="2 3" key="1">
    <citation type="submission" date="2020-04" db="EMBL/GenBank/DDBJ databases">
        <title>Luteolibacter sp. G-1-1-1 isolated from soil.</title>
        <authorList>
            <person name="Dahal R.H."/>
        </authorList>
    </citation>
    <scope>NUCLEOTIDE SEQUENCE [LARGE SCALE GENOMIC DNA]</scope>
    <source>
        <strain evidence="2 3">G-1-1-1</strain>
    </source>
</reference>